<evidence type="ECO:0000313" key="5">
    <source>
        <dbReference type="Proteomes" id="UP000029462"/>
    </source>
</evidence>
<dbReference type="eggNOG" id="COG1196">
    <property type="taxonomic scope" value="Bacteria"/>
</dbReference>
<feature type="domain" description="Bacteriophage tail tape measure C-terminal" evidence="3">
    <location>
        <begin position="870"/>
        <end position="944"/>
    </location>
</feature>
<dbReference type="STRING" id="1115515.EV102420_37_00290"/>
<dbReference type="eggNOG" id="COG5281">
    <property type="taxonomic scope" value="Bacteria"/>
</dbReference>
<keyword evidence="5" id="KW-1185">Reference proteome</keyword>
<gene>
    <name evidence="4" type="ORF">EV102420_37_00290</name>
</gene>
<sequence length="1101" mass="116868">MTDQIASITLRADVSDLKTASSELDKLNEAAAGAVAGADALADAAKRVKPAAKEGTEGLREQQNALKGLLENIDPVTKALNRLDEQQAALSGFQIKGLLDTDTFQAYNKILDDTRLKLTDTGEAAAKAKLELDAAREIERQAASLDKLVASIDPVLGKLKSLDSQFMELQEHFSAGRLSGVQFAHLSGILLQTEQRLTDTGEAAAKAQAELAATQAAERQSAALKNLLGSIDPTIRAFSSLDDQYAQLSAHFEAGRINSAQFEHFNNILNQTRERLSGVADALPEALSRQEAAARRAGISVGQYSAAMRTLPAQFTDIATQLAGGQSPFLILLQQGGQIKDQFGGVQGALTGVGEYIRSMAGMINPTTIALGALVGTVGLLAAAAYSSSEQFDQVARSVIMMGGAGFASMQQLNQAAEEVAGKTNTSISSTVDTLVTLNDTGKYTASQMKQIASSITLMGKAGSDTKAAMSDFGKIVSDPVKGLASLNEQYGFVDEAMMKHIIQLRKQKGEQAAVTEAINLFAGVMAKRAQETIGATDNISKAWGGLKAFASDIFGQIGVTVRAWGNQVIEVFKLLGTSFEALFVKMKELSLQIMEGMITGFTDIATKLPGGESLIRSMGLDGLPEQLAKNRDAANREYTQLTADYNKHFANLSKSQGQWEDEARNGSGGGVSGSGAVSLETKNAVSKLAEDSAKKTKEAKVTLDAGDRTLENYRAQARTLTETLETLRQTGETHAKNTEFSKQQSHFAELDEAAKTRALTAQEKSLLSSREAILNAAKVVDQKNREVEAQQKINGLAQQANKYVTQMAEKSEALRSGSGLSSKMAQRMNEEAQLRQGWLNGGGKLEDAGYEKELAALRNYYAEEDKLRGDWKAGAISGWNEYLEAATNTYDAVKGVAGSALTGLSDMLTDLMVTGKASIKEFGKSMLRMILDVTNRLMVAYTLQAAMGWISGGSGASAGAGQSFAVPSFTPNAKGGVYESQGLHQYVNGVYDSPQYFTFQGASKFAKGGVFAEAGPEAIMPLAKDSAGRLGVRAQGGGGSAPQVNIDIYVDNKGNTSANTSGDGSAAARALGKEVEAKVTEILMRAARSDGLLGRQFQSK</sequence>
<dbReference type="AlphaFoldDB" id="A0A090V666"/>
<evidence type="ECO:0000259" key="2">
    <source>
        <dbReference type="Pfam" id="PF06791"/>
    </source>
</evidence>
<evidence type="ECO:0000256" key="1">
    <source>
        <dbReference type="SAM" id="MobiDB-lite"/>
    </source>
</evidence>
<feature type="domain" description="Bacteriophage tail tape measure N-terminal" evidence="2">
    <location>
        <begin position="293"/>
        <end position="502"/>
    </location>
</feature>
<dbReference type="NCBIfam" id="TIGR01541">
    <property type="entry name" value="tape_meas_lam_C"/>
    <property type="match status" value="1"/>
</dbReference>
<comment type="caution">
    <text evidence="4">The sequence shown here is derived from an EMBL/GenBank/DDBJ whole genome shotgun (WGS) entry which is preliminary data.</text>
</comment>
<dbReference type="InterPro" id="IPR009628">
    <property type="entry name" value="Phage_tape_measure_N"/>
</dbReference>
<accession>A0A090V666</accession>
<feature type="region of interest" description="Disordered" evidence="1">
    <location>
        <begin position="655"/>
        <end position="677"/>
    </location>
</feature>
<protein>
    <submittedName>
        <fullName evidence="4">Putative phage tail protein</fullName>
    </submittedName>
</protein>
<dbReference type="Pfam" id="PF06791">
    <property type="entry name" value="TMP_2"/>
    <property type="match status" value="1"/>
</dbReference>
<evidence type="ECO:0000313" key="4">
    <source>
        <dbReference type="EMBL" id="GAL60390.1"/>
    </source>
</evidence>
<dbReference type="InterPro" id="IPR006431">
    <property type="entry name" value="Phage_tape_meas_C"/>
</dbReference>
<dbReference type="Proteomes" id="UP000029462">
    <property type="component" value="Unassembled WGS sequence"/>
</dbReference>
<dbReference type="HAMAP" id="MF_04138">
    <property type="entry name" value="TMP_LAMBDA"/>
    <property type="match status" value="1"/>
</dbReference>
<name>A0A090V666_PSEVU</name>
<dbReference type="RefSeq" id="WP_255211703.1">
    <property type="nucleotide sequence ID" value="NZ_BBMZ01000037.1"/>
</dbReference>
<proteinExistence type="inferred from homology"/>
<dbReference type="InterPro" id="IPR043680">
    <property type="entry name" value="GpH_LAMBDA"/>
</dbReference>
<evidence type="ECO:0000259" key="3">
    <source>
        <dbReference type="Pfam" id="PF09718"/>
    </source>
</evidence>
<organism evidence="4 5">
    <name type="scientific">Pseudescherichia vulneris NBRC 102420</name>
    <dbReference type="NCBI Taxonomy" id="1115515"/>
    <lineage>
        <taxon>Bacteria</taxon>
        <taxon>Pseudomonadati</taxon>
        <taxon>Pseudomonadota</taxon>
        <taxon>Gammaproteobacteria</taxon>
        <taxon>Enterobacterales</taxon>
        <taxon>Enterobacteriaceae</taxon>
        <taxon>Pseudescherichia</taxon>
    </lineage>
</organism>
<reference evidence="4 5" key="1">
    <citation type="submission" date="2014-09" db="EMBL/GenBank/DDBJ databases">
        <title>Whole genome shotgun sequence of Escherichia vulneris NBRC 102420.</title>
        <authorList>
            <person name="Yoshida Y."/>
            <person name="Hosoyama A."/>
            <person name="Tsuchikane K."/>
            <person name="Ohji S."/>
            <person name="Ichikawa N."/>
            <person name="Kimura A."/>
            <person name="Yamazoe A."/>
            <person name="Ezaki T."/>
            <person name="Fujita N."/>
        </authorList>
    </citation>
    <scope>NUCLEOTIDE SEQUENCE [LARGE SCALE GENOMIC DNA]</scope>
    <source>
        <strain evidence="4 5">NBRC 102420</strain>
    </source>
</reference>
<dbReference type="Pfam" id="PF09718">
    <property type="entry name" value="Tape_meas_lam_C"/>
    <property type="match status" value="1"/>
</dbReference>
<dbReference type="EMBL" id="BBMZ01000037">
    <property type="protein sequence ID" value="GAL60390.1"/>
    <property type="molecule type" value="Genomic_DNA"/>
</dbReference>